<dbReference type="InterPro" id="IPR019963">
    <property type="entry name" value="FL_hydrolase_MqnB"/>
</dbReference>
<dbReference type="HAMAP" id="MF_00991">
    <property type="entry name" value="MqnB"/>
    <property type="match status" value="1"/>
</dbReference>
<proteinExistence type="inferred from homology"/>
<comment type="caution">
    <text evidence="4">The sequence shown here is derived from an EMBL/GenBank/DDBJ whole genome shotgun (WGS) entry which is preliminary data.</text>
</comment>
<comment type="pathway">
    <text evidence="1">Quinol/quinone metabolism; menaquinone biosynthesis.</text>
</comment>
<comment type="function">
    <text evidence="1">Catalyzes the hydrolysis of futalosine (FL) to dehypoxanthine futalosine (DHFL) and hypoxanthine, a step in the biosynthesis of menaquinone (MK, vitamin K2).</text>
</comment>
<dbReference type="EC" id="3.2.2.26" evidence="1 2"/>
<evidence type="ECO:0000256" key="1">
    <source>
        <dbReference type="HAMAP-Rule" id="MF_00991"/>
    </source>
</evidence>
<keyword evidence="4" id="KW-0326">Glycosidase</keyword>
<evidence type="ECO:0000256" key="2">
    <source>
        <dbReference type="NCBIfam" id="TIGR03664"/>
    </source>
</evidence>
<dbReference type="InterPro" id="IPR000845">
    <property type="entry name" value="Nucleoside_phosphorylase_d"/>
</dbReference>
<keyword evidence="1 4" id="KW-0378">Hydrolase</keyword>
<gene>
    <name evidence="1 4" type="primary">mqnB</name>
    <name evidence="4" type="ORF">ACFPET_07985</name>
</gene>
<dbReference type="Proteomes" id="UP001595823">
    <property type="component" value="Unassembled WGS sequence"/>
</dbReference>
<evidence type="ECO:0000313" key="4">
    <source>
        <dbReference type="EMBL" id="MFC4335137.1"/>
    </source>
</evidence>
<organism evidence="4 5">
    <name type="scientific">Salininema proteolyticum</name>
    <dbReference type="NCBI Taxonomy" id="1607685"/>
    <lineage>
        <taxon>Bacteria</taxon>
        <taxon>Bacillati</taxon>
        <taxon>Actinomycetota</taxon>
        <taxon>Actinomycetes</taxon>
        <taxon>Glycomycetales</taxon>
        <taxon>Glycomycetaceae</taxon>
        <taxon>Salininema</taxon>
    </lineage>
</organism>
<evidence type="ECO:0000259" key="3">
    <source>
        <dbReference type="Pfam" id="PF01048"/>
    </source>
</evidence>
<keyword evidence="1" id="KW-0474">Menaquinone biosynthesis</keyword>
<feature type="domain" description="Nucleoside phosphorylase" evidence="3">
    <location>
        <begin position="24"/>
        <end position="177"/>
    </location>
</feature>
<dbReference type="RefSeq" id="WP_380619530.1">
    <property type="nucleotide sequence ID" value="NZ_JBHSDK010000012.1"/>
</dbReference>
<dbReference type="SUPFAM" id="SSF53167">
    <property type="entry name" value="Purine and uridine phosphorylases"/>
    <property type="match status" value="1"/>
</dbReference>
<evidence type="ECO:0000313" key="5">
    <source>
        <dbReference type="Proteomes" id="UP001595823"/>
    </source>
</evidence>
<protein>
    <recommendedName>
        <fullName evidence="1 2">Futalosine hydrolase</fullName>
        <shortName evidence="1">FL hydrolase</shortName>
        <ecNumber evidence="1 2">3.2.2.26</ecNumber>
    </recommendedName>
    <alternativeName>
        <fullName evidence="1">Futalosine nucleosidase</fullName>
    </alternativeName>
    <alternativeName>
        <fullName evidence="1">Menaquinone biosynthetic enzyme MqnB</fullName>
    </alternativeName>
</protein>
<comment type="similarity">
    <text evidence="1">Belongs to the PNP/UDP phosphorylase family. Futalosine hydrolase subfamily.</text>
</comment>
<dbReference type="InterPro" id="IPR035994">
    <property type="entry name" value="Nucleoside_phosphorylase_sf"/>
</dbReference>
<dbReference type="Gene3D" id="3.40.50.1580">
    <property type="entry name" value="Nucleoside phosphorylase domain"/>
    <property type="match status" value="1"/>
</dbReference>
<comment type="catalytic activity">
    <reaction evidence="1">
        <text>futalosine + H2O = dehypoxanthine futalosine + hypoxanthine</text>
        <dbReference type="Rhea" id="RHEA:25904"/>
        <dbReference type="ChEBI" id="CHEBI:15377"/>
        <dbReference type="ChEBI" id="CHEBI:17368"/>
        <dbReference type="ChEBI" id="CHEBI:58863"/>
        <dbReference type="ChEBI" id="CHEBI:58864"/>
        <dbReference type="EC" id="3.2.2.26"/>
    </reaction>
</comment>
<dbReference type="EMBL" id="JBHSDK010000012">
    <property type="protein sequence ID" value="MFC4335137.1"/>
    <property type="molecule type" value="Genomic_DNA"/>
</dbReference>
<keyword evidence="5" id="KW-1185">Reference proteome</keyword>
<dbReference type="CDD" id="cd17766">
    <property type="entry name" value="futalosine_nucleosidase_MqnB"/>
    <property type="match status" value="1"/>
</dbReference>
<dbReference type="PANTHER" id="PTHR46832:SF2">
    <property type="entry name" value="FUTALOSINE HYDROLASE"/>
    <property type="match status" value="1"/>
</dbReference>
<accession>A0ABV8TX17</accession>
<dbReference type="GO" id="GO:0016798">
    <property type="term" value="F:hydrolase activity, acting on glycosyl bonds"/>
    <property type="evidence" value="ECO:0007669"/>
    <property type="project" value="UniProtKB-KW"/>
</dbReference>
<name>A0ABV8TX17_9ACTN</name>
<dbReference type="Pfam" id="PF01048">
    <property type="entry name" value="PNP_UDP_1"/>
    <property type="match status" value="1"/>
</dbReference>
<sequence length="199" mass="20204">MPTLIVCAVDAEAEAVRAGLADPGRFSVMTSGVGPAAAAASTATALARGEYDAVVNAGVCGAFQGRADIGDTLIAVRTAAADLGVDLADQFQPLDELGFGSMTVDCDPSLTEGVEGYRGDILTLTSITGTADKGLLLTNRFPAALGEAMEGFGVATAARQAGLPFAEVRTVSNFVGDRDVAGWDWKGAFGALTEAVSRL</sequence>
<dbReference type="PANTHER" id="PTHR46832">
    <property type="entry name" value="5'-METHYLTHIOADENOSINE/S-ADENOSYLHOMOCYSTEINE NUCLEOSIDASE"/>
    <property type="match status" value="1"/>
</dbReference>
<reference evidence="5" key="1">
    <citation type="journal article" date="2019" name="Int. J. Syst. Evol. Microbiol.">
        <title>The Global Catalogue of Microorganisms (GCM) 10K type strain sequencing project: providing services to taxonomists for standard genome sequencing and annotation.</title>
        <authorList>
            <consortium name="The Broad Institute Genomics Platform"/>
            <consortium name="The Broad Institute Genome Sequencing Center for Infectious Disease"/>
            <person name="Wu L."/>
            <person name="Ma J."/>
        </authorList>
    </citation>
    <scope>NUCLEOTIDE SEQUENCE [LARGE SCALE GENOMIC DNA]</scope>
    <source>
        <strain evidence="5">IBRC-M 10908</strain>
    </source>
</reference>
<dbReference type="NCBIfam" id="TIGR03664">
    <property type="entry name" value="fut_nucase"/>
    <property type="match status" value="1"/>
</dbReference>